<feature type="domain" description="AAA+ ATPase" evidence="3">
    <location>
        <begin position="305"/>
        <end position="451"/>
    </location>
</feature>
<dbReference type="InterPro" id="IPR000642">
    <property type="entry name" value="Peptidase_M41"/>
</dbReference>
<dbReference type="Proteomes" id="UP000605848">
    <property type="component" value="Unassembled WGS sequence"/>
</dbReference>
<dbReference type="InterPro" id="IPR003960">
    <property type="entry name" value="ATPase_AAA_CS"/>
</dbReference>
<dbReference type="Pfam" id="PF01434">
    <property type="entry name" value="Peptidase_M41"/>
    <property type="match status" value="1"/>
</dbReference>
<organism evidence="4 5">
    <name type="scientific">Microvirga aerilata</name>
    <dbReference type="NCBI Taxonomy" id="670292"/>
    <lineage>
        <taxon>Bacteria</taxon>
        <taxon>Pseudomonadati</taxon>
        <taxon>Pseudomonadota</taxon>
        <taxon>Alphaproteobacteria</taxon>
        <taxon>Hyphomicrobiales</taxon>
        <taxon>Methylobacteriaceae</taxon>
        <taxon>Microvirga</taxon>
    </lineage>
</organism>
<dbReference type="SUPFAM" id="SSF140990">
    <property type="entry name" value="FtsH protease domain-like"/>
    <property type="match status" value="1"/>
</dbReference>
<dbReference type="InterPro" id="IPR003959">
    <property type="entry name" value="ATPase_AAA_core"/>
</dbReference>
<dbReference type="Gene3D" id="3.40.50.300">
    <property type="entry name" value="P-loop containing nucleotide triphosphate hydrolases"/>
    <property type="match status" value="1"/>
</dbReference>
<dbReference type="SUPFAM" id="SSF52540">
    <property type="entry name" value="P-loop containing nucleoside triphosphate hydrolases"/>
    <property type="match status" value="1"/>
</dbReference>
<dbReference type="PROSITE" id="PS00674">
    <property type="entry name" value="AAA"/>
    <property type="match status" value="1"/>
</dbReference>
<evidence type="ECO:0000313" key="5">
    <source>
        <dbReference type="Proteomes" id="UP000605848"/>
    </source>
</evidence>
<feature type="compositionally biased region" description="Polar residues" evidence="2">
    <location>
        <begin position="1"/>
        <end position="10"/>
    </location>
</feature>
<keyword evidence="1" id="KW-0067">ATP-binding</keyword>
<keyword evidence="5" id="KW-1185">Reference proteome</keyword>
<dbReference type="PANTHER" id="PTHR23076:SF97">
    <property type="entry name" value="ATP-DEPENDENT ZINC METALLOPROTEASE YME1L1"/>
    <property type="match status" value="1"/>
</dbReference>
<dbReference type="PANTHER" id="PTHR23076">
    <property type="entry name" value="METALLOPROTEASE M41 FTSH"/>
    <property type="match status" value="1"/>
</dbReference>
<sequence length="722" mass="76531">MSSDTISTDTPARLPLTAEAPDQAATPACPPEPAAGPAPADRLPLPEVSIAAASTDDLSLSFDDFMGIATEPAAASQAASTPRQAKPSPLRLIVDTAVRSALSRTVLAKLRSLQPVVIILQVPSPAWVDPVRYAIETLAGGGIEVVKAAARPKMTSNGRDDREDDAVRVIAMGRPVIGIAPSPDYLPRVLTAAADHTIAVPAPDPALMRQVLARWCGTQKPVFLRPEDLAGLDLRDLAVALRPHTTPRACVKRLRRASRLRVGPPEADKAPPLQALSGYGKAKDWGMGLVADIARVKAGRLDPAELEGAIFLGAPGTGKTLLARSIASEARVPFLSTSVARWFGSTEGYLNNIIQEIDRFCDALLQAIRSGNARTAIGFLDEVDALPSRARLGPRNADFWTAVITHCLMRWEELRRAGIILIGATNHADHVDPALLRPGRFDRQFEILPPDEAGRLGILKMHLGSDLADADLTLAARLSHGATGAVLAGHVKGARRRARGAERPLSLDDLLAEIAPADFRTAEEIRTIALHEAAHAVSAHRLGLAVVQVSTLPSGDAAGATTLRLSGGIPDRPHLERRALALLAGRAADVVLGAGPNAGAVQDLLEATRVVTGLHASFGLGTSLAHRVAPVEAERLLQWDVRLSELVEADLQRLMRQAEALVRADRNAILAVAEVLRVRRVLTGDEVAGIMAAYPPRLRIRAGRAVRASLGNEAGPGLDRPA</sequence>
<dbReference type="GO" id="GO:0004176">
    <property type="term" value="F:ATP-dependent peptidase activity"/>
    <property type="evidence" value="ECO:0007669"/>
    <property type="project" value="InterPro"/>
</dbReference>
<dbReference type="InterPro" id="IPR003593">
    <property type="entry name" value="AAA+_ATPase"/>
</dbReference>
<dbReference type="Pfam" id="PF00004">
    <property type="entry name" value="AAA"/>
    <property type="match status" value="1"/>
</dbReference>
<dbReference type="AlphaFoldDB" id="A0A936ZFE2"/>
<comment type="caution">
    <text evidence="4">The sequence shown here is derived from an EMBL/GenBank/DDBJ whole genome shotgun (WGS) entry which is preliminary data.</text>
</comment>
<dbReference type="EMBL" id="JAEQMY010000007">
    <property type="protein sequence ID" value="MBL0403734.1"/>
    <property type="molecule type" value="Genomic_DNA"/>
</dbReference>
<keyword evidence="1" id="KW-0547">Nucleotide-binding</keyword>
<dbReference type="CDD" id="cd19481">
    <property type="entry name" value="RecA-like_protease"/>
    <property type="match status" value="1"/>
</dbReference>
<dbReference type="InterPro" id="IPR027417">
    <property type="entry name" value="P-loop_NTPase"/>
</dbReference>
<dbReference type="GO" id="GO:0030163">
    <property type="term" value="P:protein catabolic process"/>
    <property type="evidence" value="ECO:0007669"/>
    <property type="project" value="TreeGrafter"/>
</dbReference>
<gene>
    <name evidence="4" type="ORF">JKG68_07145</name>
</gene>
<evidence type="ECO:0000256" key="1">
    <source>
        <dbReference type="RuleBase" id="RU003651"/>
    </source>
</evidence>
<comment type="similarity">
    <text evidence="1">Belongs to the AAA ATPase family.</text>
</comment>
<protein>
    <submittedName>
        <fullName evidence="4">AAA family ATPase</fullName>
    </submittedName>
</protein>
<dbReference type="GO" id="GO:0005524">
    <property type="term" value="F:ATP binding"/>
    <property type="evidence" value="ECO:0007669"/>
    <property type="project" value="UniProtKB-KW"/>
</dbReference>
<evidence type="ECO:0000259" key="3">
    <source>
        <dbReference type="SMART" id="SM00382"/>
    </source>
</evidence>
<accession>A0A936ZFE2</accession>
<dbReference type="RefSeq" id="WP_202057421.1">
    <property type="nucleotide sequence ID" value="NZ_JAEQMY010000007.1"/>
</dbReference>
<dbReference type="InterPro" id="IPR037219">
    <property type="entry name" value="Peptidase_M41-like"/>
</dbReference>
<dbReference type="GO" id="GO:0006508">
    <property type="term" value="P:proteolysis"/>
    <property type="evidence" value="ECO:0007669"/>
    <property type="project" value="InterPro"/>
</dbReference>
<dbReference type="GO" id="GO:0004222">
    <property type="term" value="F:metalloendopeptidase activity"/>
    <property type="evidence" value="ECO:0007669"/>
    <property type="project" value="InterPro"/>
</dbReference>
<evidence type="ECO:0000313" key="4">
    <source>
        <dbReference type="EMBL" id="MBL0403734.1"/>
    </source>
</evidence>
<dbReference type="Gene3D" id="1.20.58.760">
    <property type="entry name" value="Peptidase M41"/>
    <property type="match status" value="1"/>
</dbReference>
<dbReference type="Gene3D" id="1.10.8.60">
    <property type="match status" value="1"/>
</dbReference>
<dbReference type="GO" id="GO:0005886">
    <property type="term" value="C:plasma membrane"/>
    <property type="evidence" value="ECO:0007669"/>
    <property type="project" value="TreeGrafter"/>
</dbReference>
<feature type="region of interest" description="Disordered" evidence="2">
    <location>
        <begin position="1"/>
        <end position="42"/>
    </location>
</feature>
<dbReference type="SMART" id="SM00382">
    <property type="entry name" value="AAA"/>
    <property type="match status" value="1"/>
</dbReference>
<reference evidence="4" key="1">
    <citation type="submission" date="2021-01" db="EMBL/GenBank/DDBJ databases">
        <title>Microvirga sp.</title>
        <authorList>
            <person name="Kim M.K."/>
        </authorList>
    </citation>
    <scope>NUCLEOTIDE SEQUENCE</scope>
    <source>
        <strain evidence="4">5420S-16</strain>
    </source>
</reference>
<evidence type="ECO:0000256" key="2">
    <source>
        <dbReference type="SAM" id="MobiDB-lite"/>
    </source>
</evidence>
<dbReference type="GO" id="GO:0016887">
    <property type="term" value="F:ATP hydrolysis activity"/>
    <property type="evidence" value="ECO:0007669"/>
    <property type="project" value="InterPro"/>
</dbReference>
<name>A0A936ZFE2_9HYPH</name>
<proteinExistence type="inferred from homology"/>